<keyword evidence="1" id="KW-0862">Zinc</keyword>
<dbReference type="AlphaFoldDB" id="A0A286UMU6"/>
<organism evidence="4 5">
    <name type="scientific">Pyrrhoderma noxium</name>
    <dbReference type="NCBI Taxonomy" id="2282107"/>
    <lineage>
        <taxon>Eukaryota</taxon>
        <taxon>Fungi</taxon>
        <taxon>Dikarya</taxon>
        <taxon>Basidiomycota</taxon>
        <taxon>Agaricomycotina</taxon>
        <taxon>Agaricomycetes</taxon>
        <taxon>Hymenochaetales</taxon>
        <taxon>Hymenochaetaceae</taxon>
        <taxon>Pyrrhoderma</taxon>
    </lineage>
</organism>
<sequence length="445" mass="50647">MAETTEYKSPTPSELDFTGCHNYITNRLYDLFSNKPQQDNPDKKRVHDLEMDLCVYRSLLSKIVGEENWLRQGVELNHQANAKNRQTNPNEQASMVYCVIDGDGNIFADELFAKGKEGGKKAARLLEREITNYISNHNVPFSIWLHIYFNRNGLKNTLRKCGVCSSEQFEDFCLGISQASPRFALIDAGQGKEAADIKIKEFLQTYTRFPQTLRVFFGGIHDNGYHPIFTELQNENLLEKVVFLKGYDEVAKDLKTLHVPTLTINGLFRPKKLSSPQSSSSVPPVVLDLDSEITFPPLPRTDMDGFVPVLRKSREHVSRPKSPPPCNDYHLKEGGCSKPKCPYSHDPIDDNQKADLVRMVKSVPCKKVAENDSCYDRKCIYGHTCPNYTECWYLKQEKCRFPPWAHLPTESNSSYPTTPISTKLSLQENESETEDNISNISITFT</sequence>
<reference evidence="4 5" key="1">
    <citation type="journal article" date="2017" name="Mol. Ecol.">
        <title>Comparative and population genomic landscape of Phellinus noxius: A hypervariable fungus causing root rot in trees.</title>
        <authorList>
            <person name="Chung C.L."/>
            <person name="Lee T.J."/>
            <person name="Akiba M."/>
            <person name="Lee H.H."/>
            <person name="Kuo T.H."/>
            <person name="Liu D."/>
            <person name="Ke H.M."/>
            <person name="Yokoi T."/>
            <person name="Roa M.B."/>
            <person name="Lu M.J."/>
            <person name="Chang Y.Y."/>
            <person name="Ann P.J."/>
            <person name="Tsai J.N."/>
            <person name="Chen C.Y."/>
            <person name="Tzean S.S."/>
            <person name="Ota Y."/>
            <person name="Hattori T."/>
            <person name="Sahashi N."/>
            <person name="Liou R.F."/>
            <person name="Kikuchi T."/>
            <person name="Tsai I.J."/>
        </authorList>
    </citation>
    <scope>NUCLEOTIDE SEQUENCE [LARGE SCALE GENOMIC DNA]</scope>
    <source>
        <strain evidence="4 5">FFPRI411160</strain>
    </source>
</reference>
<feature type="compositionally biased region" description="Polar residues" evidence="2">
    <location>
        <begin position="436"/>
        <end position="445"/>
    </location>
</feature>
<evidence type="ECO:0000259" key="3">
    <source>
        <dbReference type="PROSITE" id="PS50103"/>
    </source>
</evidence>
<dbReference type="InParanoid" id="A0A286UMU6"/>
<dbReference type="OrthoDB" id="2270193at2759"/>
<dbReference type="Proteomes" id="UP000217199">
    <property type="component" value="Unassembled WGS sequence"/>
</dbReference>
<dbReference type="Pfam" id="PF25543">
    <property type="entry name" value="zf-CCCH_tandem"/>
    <property type="match status" value="1"/>
</dbReference>
<keyword evidence="1" id="KW-0479">Metal-binding</keyword>
<dbReference type="InterPro" id="IPR057654">
    <property type="entry name" value="Znf-CCCH_tandem"/>
</dbReference>
<gene>
    <name evidence="4" type="ORF">PNOK_0340200</name>
</gene>
<evidence type="ECO:0000313" key="4">
    <source>
        <dbReference type="EMBL" id="PAV20775.1"/>
    </source>
</evidence>
<evidence type="ECO:0000256" key="2">
    <source>
        <dbReference type="SAM" id="MobiDB-lite"/>
    </source>
</evidence>
<dbReference type="Pfam" id="PF25540">
    <property type="entry name" value="DUF7923"/>
    <property type="match status" value="1"/>
</dbReference>
<feature type="zinc finger region" description="C3H1-type" evidence="1">
    <location>
        <begin position="320"/>
        <end position="348"/>
    </location>
</feature>
<dbReference type="GO" id="GO:0008270">
    <property type="term" value="F:zinc ion binding"/>
    <property type="evidence" value="ECO:0007669"/>
    <property type="project" value="UniProtKB-KW"/>
</dbReference>
<feature type="compositionally biased region" description="Polar residues" evidence="2">
    <location>
        <begin position="412"/>
        <end position="428"/>
    </location>
</feature>
<evidence type="ECO:0000256" key="1">
    <source>
        <dbReference type="PROSITE-ProRule" id="PRU00723"/>
    </source>
</evidence>
<name>A0A286UMU6_9AGAM</name>
<dbReference type="InterPro" id="IPR000571">
    <property type="entry name" value="Znf_CCCH"/>
</dbReference>
<proteinExistence type="predicted"/>
<dbReference type="InterPro" id="IPR057683">
    <property type="entry name" value="DUF7923"/>
</dbReference>
<accession>A0A286UMU6</accession>
<feature type="region of interest" description="Disordered" evidence="2">
    <location>
        <begin position="412"/>
        <end position="445"/>
    </location>
</feature>
<evidence type="ECO:0000313" key="5">
    <source>
        <dbReference type="Proteomes" id="UP000217199"/>
    </source>
</evidence>
<keyword evidence="5" id="KW-1185">Reference proteome</keyword>
<dbReference type="STRING" id="2282107.A0A286UMU6"/>
<dbReference type="EMBL" id="NBII01000003">
    <property type="protein sequence ID" value="PAV20775.1"/>
    <property type="molecule type" value="Genomic_DNA"/>
</dbReference>
<protein>
    <recommendedName>
        <fullName evidence="3">C3H1-type domain-containing protein</fullName>
    </recommendedName>
</protein>
<dbReference type="PANTHER" id="PTHR37543:SF1">
    <property type="entry name" value="CCCH ZINC FINGER DNA BINDING PROTEIN (AFU_ORTHOLOGUE AFUA_5G12760)"/>
    <property type="match status" value="1"/>
</dbReference>
<feature type="domain" description="C3H1-type" evidence="3">
    <location>
        <begin position="320"/>
        <end position="348"/>
    </location>
</feature>
<keyword evidence="1" id="KW-0863">Zinc-finger</keyword>
<dbReference type="PANTHER" id="PTHR37543">
    <property type="entry name" value="CCCH ZINC FINGER DNA BINDING PROTEIN (AFU_ORTHOLOGUE AFUA_5G12760)"/>
    <property type="match status" value="1"/>
</dbReference>
<comment type="caution">
    <text evidence="4">The sequence shown here is derived from an EMBL/GenBank/DDBJ whole genome shotgun (WGS) entry which is preliminary data.</text>
</comment>
<dbReference type="PROSITE" id="PS50103">
    <property type="entry name" value="ZF_C3H1"/>
    <property type="match status" value="1"/>
</dbReference>
<dbReference type="Gene3D" id="4.10.1000.10">
    <property type="entry name" value="Zinc finger, CCCH-type"/>
    <property type="match status" value="1"/>
</dbReference>